<keyword evidence="4" id="KW-1134">Transmembrane beta strand</keyword>
<dbReference type="SUPFAM" id="SSF56954">
    <property type="entry name" value="Outer membrane efflux proteins (OEP)"/>
    <property type="match status" value="1"/>
</dbReference>
<dbReference type="Pfam" id="PF02321">
    <property type="entry name" value="OEP"/>
    <property type="match status" value="2"/>
</dbReference>
<comment type="similarity">
    <text evidence="2">Belongs to the outer membrane factor (OMF) (TC 1.B.17) family.</text>
</comment>
<evidence type="ECO:0000256" key="7">
    <source>
        <dbReference type="ARBA" id="ARBA00023237"/>
    </source>
</evidence>
<evidence type="ECO:0000256" key="2">
    <source>
        <dbReference type="ARBA" id="ARBA00007613"/>
    </source>
</evidence>
<evidence type="ECO:0000256" key="1">
    <source>
        <dbReference type="ARBA" id="ARBA00004442"/>
    </source>
</evidence>
<accession>A0A1K1NUS2</accession>
<dbReference type="PANTHER" id="PTHR30026:SF20">
    <property type="entry name" value="OUTER MEMBRANE PROTEIN TOLC"/>
    <property type="match status" value="1"/>
</dbReference>
<evidence type="ECO:0000256" key="4">
    <source>
        <dbReference type="ARBA" id="ARBA00022452"/>
    </source>
</evidence>
<dbReference type="EMBL" id="FPJE01000006">
    <property type="protein sequence ID" value="SFW39224.1"/>
    <property type="molecule type" value="Genomic_DNA"/>
</dbReference>
<dbReference type="GO" id="GO:0009279">
    <property type="term" value="C:cell outer membrane"/>
    <property type="evidence" value="ECO:0007669"/>
    <property type="project" value="UniProtKB-SubCell"/>
</dbReference>
<comment type="subcellular location">
    <subcellularLocation>
        <location evidence="1">Cell outer membrane</location>
    </subcellularLocation>
</comment>
<sequence>MKHIFPLLILLLSAGVTAQEKRSFSLEEAIAFALENNRTAINAEKDIEIAKKQKWEATSTGLPQISISGEYQNNLKQQVSLIPAEIFGGEPGTFEEVIFGTKHNVNALATLRQKIFDGSYIVGLQSAKVFLEISKNTKKKTDLEVKKSVINAYGNVLLTEENIEILEKNKDILEKNVFETQKTFENGLAEEESVEQLQITLAGVESDLQNSLRLRDIAYKMLNVTIGAPIEAELTLTDDLDDLAVKNTVPGLMEETFDMENNIDFKIASINTKSQELLLKNEKSKGLPTLDAYINGGYLGFGNDFNFFKREQEWFGNSMIGLSLNVPVFSSLGRSAATQRMKIELEKAKNDLKETEQQLQLEIRQAKSNYQFSLEQYQTRKRSLELAERIERKNRIKFTEGMSTSFDLRQAQTQLYTAQQEYLQSMLDIINNKTELEMVLHNANE</sequence>
<dbReference type="GO" id="GO:0015562">
    <property type="term" value="F:efflux transmembrane transporter activity"/>
    <property type="evidence" value="ECO:0007669"/>
    <property type="project" value="InterPro"/>
</dbReference>
<evidence type="ECO:0000313" key="11">
    <source>
        <dbReference type="Proteomes" id="UP000182248"/>
    </source>
</evidence>
<feature type="coiled-coil region" evidence="8">
    <location>
        <begin position="156"/>
        <end position="183"/>
    </location>
</feature>
<keyword evidence="8" id="KW-0175">Coiled coil</keyword>
<dbReference type="GO" id="GO:1990281">
    <property type="term" value="C:efflux pump complex"/>
    <property type="evidence" value="ECO:0007669"/>
    <property type="project" value="TreeGrafter"/>
</dbReference>
<organism evidence="10 11">
    <name type="scientific">Sinomicrobium oceani</name>
    <dbReference type="NCBI Taxonomy" id="1150368"/>
    <lineage>
        <taxon>Bacteria</taxon>
        <taxon>Pseudomonadati</taxon>
        <taxon>Bacteroidota</taxon>
        <taxon>Flavobacteriia</taxon>
        <taxon>Flavobacteriales</taxon>
        <taxon>Flavobacteriaceae</taxon>
        <taxon>Sinomicrobium</taxon>
    </lineage>
</organism>
<dbReference type="InterPro" id="IPR051906">
    <property type="entry name" value="TolC-like"/>
</dbReference>
<dbReference type="GO" id="GO:0015288">
    <property type="term" value="F:porin activity"/>
    <property type="evidence" value="ECO:0007669"/>
    <property type="project" value="TreeGrafter"/>
</dbReference>
<dbReference type="InterPro" id="IPR003423">
    <property type="entry name" value="OMP_efflux"/>
</dbReference>
<proteinExistence type="inferred from homology"/>
<evidence type="ECO:0000313" key="10">
    <source>
        <dbReference type="EMBL" id="SFW39224.1"/>
    </source>
</evidence>
<dbReference type="PANTHER" id="PTHR30026">
    <property type="entry name" value="OUTER MEMBRANE PROTEIN TOLC"/>
    <property type="match status" value="1"/>
</dbReference>
<evidence type="ECO:0000256" key="3">
    <source>
        <dbReference type="ARBA" id="ARBA00022448"/>
    </source>
</evidence>
<evidence type="ECO:0000256" key="8">
    <source>
        <dbReference type="SAM" id="Coils"/>
    </source>
</evidence>
<gene>
    <name evidence="10" type="ORF">SAMN02927921_01475</name>
</gene>
<keyword evidence="3" id="KW-0813">Transport</keyword>
<keyword evidence="7" id="KW-0998">Cell outer membrane</keyword>
<dbReference type="RefSeq" id="WP_072316702.1">
    <property type="nucleotide sequence ID" value="NZ_FPJE01000006.1"/>
</dbReference>
<keyword evidence="5" id="KW-0812">Transmembrane</keyword>
<dbReference type="AlphaFoldDB" id="A0A1K1NUS2"/>
<evidence type="ECO:0000256" key="9">
    <source>
        <dbReference type="SAM" id="SignalP"/>
    </source>
</evidence>
<dbReference type="STRING" id="1150368.SAMN02927921_01475"/>
<reference evidence="10 11" key="1">
    <citation type="submission" date="2016-11" db="EMBL/GenBank/DDBJ databases">
        <authorList>
            <person name="Jaros S."/>
            <person name="Januszkiewicz K."/>
            <person name="Wedrychowicz H."/>
        </authorList>
    </citation>
    <scope>NUCLEOTIDE SEQUENCE [LARGE SCALE GENOMIC DNA]</scope>
    <source>
        <strain evidence="10 11">CGMCC 1.12145</strain>
    </source>
</reference>
<keyword evidence="6" id="KW-0472">Membrane</keyword>
<dbReference type="OrthoDB" id="367883at2"/>
<evidence type="ECO:0000256" key="5">
    <source>
        <dbReference type="ARBA" id="ARBA00022692"/>
    </source>
</evidence>
<evidence type="ECO:0000256" key="6">
    <source>
        <dbReference type="ARBA" id="ARBA00023136"/>
    </source>
</evidence>
<feature type="coiled-coil region" evidence="8">
    <location>
        <begin position="338"/>
        <end position="376"/>
    </location>
</feature>
<protein>
    <submittedName>
        <fullName evidence="10">Outer membrane protein TolC</fullName>
    </submittedName>
</protein>
<keyword evidence="9" id="KW-0732">Signal</keyword>
<dbReference type="Gene3D" id="1.20.1600.10">
    <property type="entry name" value="Outer membrane efflux proteins (OEP)"/>
    <property type="match status" value="1"/>
</dbReference>
<keyword evidence="11" id="KW-1185">Reference proteome</keyword>
<feature type="chain" id="PRO_5012205057" evidence="9">
    <location>
        <begin position="19"/>
        <end position="445"/>
    </location>
</feature>
<name>A0A1K1NUS2_9FLAO</name>
<feature type="signal peptide" evidence="9">
    <location>
        <begin position="1"/>
        <end position="18"/>
    </location>
</feature>
<dbReference type="Proteomes" id="UP000182248">
    <property type="component" value="Unassembled WGS sequence"/>
</dbReference>